<keyword evidence="11" id="KW-1185">Reference proteome</keyword>
<dbReference type="Proteomes" id="UP000479132">
    <property type="component" value="Unassembled WGS sequence"/>
</dbReference>
<dbReference type="GO" id="GO:0015031">
    <property type="term" value="P:protein transport"/>
    <property type="evidence" value="ECO:0007669"/>
    <property type="project" value="UniProtKB-KW"/>
</dbReference>
<organism evidence="10 11">
    <name type="scientific">Fodinibius halophilus</name>
    <dbReference type="NCBI Taxonomy" id="1736908"/>
    <lineage>
        <taxon>Bacteria</taxon>
        <taxon>Pseudomonadati</taxon>
        <taxon>Balneolota</taxon>
        <taxon>Balneolia</taxon>
        <taxon>Balneolales</taxon>
        <taxon>Balneolaceae</taxon>
        <taxon>Fodinibius</taxon>
    </lineage>
</organism>
<evidence type="ECO:0000256" key="5">
    <source>
        <dbReference type="ARBA" id="ARBA00022989"/>
    </source>
</evidence>
<dbReference type="RefSeq" id="WP_165266801.1">
    <property type="nucleotide sequence ID" value="NZ_JAALLS010000005.1"/>
</dbReference>
<dbReference type="GO" id="GO:0022857">
    <property type="term" value="F:transmembrane transporter activity"/>
    <property type="evidence" value="ECO:0007669"/>
    <property type="project" value="InterPro"/>
</dbReference>
<evidence type="ECO:0000313" key="11">
    <source>
        <dbReference type="Proteomes" id="UP000479132"/>
    </source>
</evidence>
<keyword evidence="7" id="KW-0813">Transport</keyword>
<evidence type="ECO:0000256" key="8">
    <source>
        <dbReference type="SAM" id="MobiDB-lite"/>
    </source>
</evidence>
<comment type="caution">
    <text evidence="10">The sequence shown here is derived from an EMBL/GenBank/DDBJ whole genome shotgun (WGS) entry which is preliminary data.</text>
</comment>
<keyword evidence="6 9" id="KW-0472">Membrane</keyword>
<dbReference type="AlphaFoldDB" id="A0A6M1TBY7"/>
<name>A0A6M1TBY7_9BACT</name>
<dbReference type="GO" id="GO:0005886">
    <property type="term" value="C:plasma membrane"/>
    <property type="evidence" value="ECO:0007669"/>
    <property type="project" value="UniProtKB-SubCell"/>
</dbReference>
<dbReference type="PANTHER" id="PTHR30558">
    <property type="entry name" value="EXBD MEMBRANE COMPONENT OF PMF-DRIVEN MACROMOLECULE IMPORT SYSTEM"/>
    <property type="match status" value="1"/>
</dbReference>
<comment type="subcellular location">
    <subcellularLocation>
        <location evidence="1">Cell membrane</location>
        <topology evidence="1">Single-pass membrane protein</topology>
    </subcellularLocation>
    <subcellularLocation>
        <location evidence="7">Cell membrane</location>
        <topology evidence="7">Single-pass type II membrane protein</topology>
    </subcellularLocation>
</comment>
<evidence type="ECO:0000313" key="10">
    <source>
        <dbReference type="EMBL" id="NGP87752.1"/>
    </source>
</evidence>
<feature type="region of interest" description="Disordered" evidence="8">
    <location>
        <begin position="158"/>
        <end position="183"/>
    </location>
</feature>
<dbReference type="InterPro" id="IPR003400">
    <property type="entry name" value="ExbD"/>
</dbReference>
<gene>
    <name evidence="10" type="ORF">G3569_05245</name>
</gene>
<reference evidence="10 11" key="1">
    <citation type="submission" date="2020-02" db="EMBL/GenBank/DDBJ databases">
        <title>Aliifodinibius halophilus 2W32, complete genome.</title>
        <authorList>
            <person name="Li Y."/>
            <person name="Wu S."/>
        </authorList>
    </citation>
    <scope>NUCLEOTIDE SEQUENCE [LARGE SCALE GENOMIC DNA]</scope>
    <source>
        <strain evidence="10 11">2W32</strain>
    </source>
</reference>
<sequence>MIGKKREREDPEVGGAGMADIAFLLLIFFLLVTTIDVDTGIGLQLPPAPEEDQEPPPIKKRNMMKILVNAQGQVLMGTEETQPTPVTQVKRNLKEFITNRGQDPNLSDNPDKAIVSIQTQRDTPYNVYINMLDEVMGAYAELRNQAAQSNYGVPYDRLEEGSERHEKVKDMYPKKISIAEPNQ</sequence>
<evidence type="ECO:0000256" key="3">
    <source>
        <dbReference type="ARBA" id="ARBA00022475"/>
    </source>
</evidence>
<evidence type="ECO:0000256" key="7">
    <source>
        <dbReference type="RuleBase" id="RU003879"/>
    </source>
</evidence>
<proteinExistence type="inferred from homology"/>
<evidence type="ECO:0000256" key="1">
    <source>
        <dbReference type="ARBA" id="ARBA00004162"/>
    </source>
</evidence>
<dbReference type="EMBL" id="JAALLS010000005">
    <property type="protein sequence ID" value="NGP87752.1"/>
    <property type="molecule type" value="Genomic_DNA"/>
</dbReference>
<evidence type="ECO:0000256" key="6">
    <source>
        <dbReference type="ARBA" id="ARBA00023136"/>
    </source>
</evidence>
<keyword evidence="7" id="KW-0653">Protein transport</keyword>
<accession>A0A6M1TBY7</accession>
<keyword evidence="4 7" id="KW-0812">Transmembrane</keyword>
<keyword evidence="3" id="KW-1003">Cell membrane</keyword>
<evidence type="ECO:0000256" key="9">
    <source>
        <dbReference type="SAM" id="Phobius"/>
    </source>
</evidence>
<dbReference type="Pfam" id="PF02472">
    <property type="entry name" value="ExbD"/>
    <property type="match status" value="1"/>
</dbReference>
<dbReference type="PANTHER" id="PTHR30558:SF3">
    <property type="entry name" value="BIOPOLYMER TRANSPORT PROTEIN EXBD-RELATED"/>
    <property type="match status" value="1"/>
</dbReference>
<keyword evidence="5 9" id="KW-1133">Transmembrane helix</keyword>
<evidence type="ECO:0000256" key="2">
    <source>
        <dbReference type="ARBA" id="ARBA00005811"/>
    </source>
</evidence>
<feature type="transmembrane region" description="Helical" evidence="9">
    <location>
        <begin position="12"/>
        <end position="32"/>
    </location>
</feature>
<evidence type="ECO:0000256" key="4">
    <source>
        <dbReference type="ARBA" id="ARBA00022692"/>
    </source>
</evidence>
<protein>
    <submittedName>
        <fullName evidence="10">Biopolymer transporter ExbD</fullName>
    </submittedName>
</protein>
<feature type="compositionally biased region" description="Basic and acidic residues" evidence="8">
    <location>
        <begin position="158"/>
        <end position="173"/>
    </location>
</feature>
<comment type="similarity">
    <text evidence="2 7">Belongs to the ExbD/TolR family.</text>
</comment>